<dbReference type="EMBL" id="JRJU01000029">
    <property type="protein sequence ID" value="KHF38822.1"/>
    <property type="molecule type" value="Genomic_DNA"/>
</dbReference>
<gene>
    <name evidence="1" type="ORF">LQ50_19010</name>
</gene>
<evidence type="ECO:0000313" key="1">
    <source>
        <dbReference type="EMBL" id="KHF38822.1"/>
    </source>
</evidence>
<dbReference type="AlphaFoldDB" id="A0A0B0ID84"/>
<dbReference type="Proteomes" id="UP000030832">
    <property type="component" value="Unassembled WGS sequence"/>
</dbReference>
<keyword evidence="2" id="KW-1185">Reference proteome</keyword>
<accession>A0A0B0ID84</accession>
<reference evidence="1" key="1">
    <citation type="submission" date="2014-09" db="EMBL/GenBank/DDBJ databases">
        <title>Genome sequencing and annotation of Bacillus Okhensis strain Kh10-101T.</title>
        <authorList>
            <person name="Prakash J.S."/>
        </authorList>
    </citation>
    <scope>NUCLEOTIDE SEQUENCE [LARGE SCALE GENOMIC DNA]</scope>
    <source>
        <strain evidence="1">Kh10-101</strain>
    </source>
</reference>
<evidence type="ECO:0000313" key="2">
    <source>
        <dbReference type="Proteomes" id="UP000030832"/>
    </source>
</evidence>
<name>A0A0B0ID84_9BACI</name>
<proteinExistence type="predicted"/>
<protein>
    <submittedName>
        <fullName evidence="1">Uncharacterized protein</fullName>
    </submittedName>
</protein>
<sequence>MKNEKKRCKTSEQQKEKRHVKRFLEEKYERLEGRVKKEPNAYSIKTYNCIDSDEGVSLEG</sequence>
<comment type="caution">
    <text evidence="1">The sequence shown here is derived from an EMBL/GenBank/DDBJ whole genome shotgun (WGS) entry which is preliminary data.</text>
</comment>
<organism evidence="1 2">
    <name type="scientific">Halalkalibacter okhensis</name>
    <dbReference type="NCBI Taxonomy" id="333138"/>
    <lineage>
        <taxon>Bacteria</taxon>
        <taxon>Bacillati</taxon>
        <taxon>Bacillota</taxon>
        <taxon>Bacilli</taxon>
        <taxon>Bacillales</taxon>
        <taxon>Bacillaceae</taxon>
        <taxon>Halalkalibacter</taxon>
    </lineage>
</organism>